<protein>
    <submittedName>
        <fullName evidence="2">DUF808 domain-containing protein</fullName>
    </submittedName>
</protein>
<dbReference type="RefSeq" id="WP_241793546.1">
    <property type="nucleotide sequence ID" value="NZ_JALBUU010000042.1"/>
</dbReference>
<feature type="transmembrane region" description="Helical" evidence="1">
    <location>
        <begin position="282"/>
        <end position="306"/>
    </location>
</feature>
<gene>
    <name evidence="2" type="ORF">MON41_18510</name>
</gene>
<reference evidence="2 3" key="1">
    <citation type="submission" date="2022-03" db="EMBL/GenBank/DDBJ databases">
        <title>Complete genome analysis of Roseomonas KG 17.1 : a prolific producer of plant growth promoters.</title>
        <authorList>
            <person name="Saadouli I."/>
            <person name="Najjari A."/>
            <person name="Mosbah A."/>
            <person name="Ouzari H.I."/>
        </authorList>
    </citation>
    <scope>NUCLEOTIDE SEQUENCE [LARGE SCALE GENOMIC DNA]</scope>
    <source>
        <strain evidence="2 3">KG17-1</strain>
    </source>
</reference>
<keyword evidence="1" id="KW-0812">Transmembrane</keyword>
<evidence type="ECO:0000256" key="1">
    <source>
        <dbReference type="SAM" id="Phobius"/>
    </source>
</evidence>
<comment type="caution">
    <text evidence="2">The sequence shown here is derived from an EMBL/GenBank/DDBJ whole genome shotgun (WGS) entry which is preliminary data.</text>
</comment>
<dbReference type="EMBL" id="JALBUU010000042">
    <property type="protein sequence ID" value="MCI0755679.1"/>
    <property type="molecule type" value="Genomic_DNA"/>
</dbReference>
<dbReference type="Pfam" id="PF05661">
    <property type="entry name" value="DUF808"/>
    <property type="match status" value="2"/>
</dbReference>
<feature type="transmembrane region" description="Helical" evidence="1">
    <location>
        <begin position="327"/>
        <end position="348"/>
    </location>
</feature>
<evidence type="ECO:0000313" key="3">
    <source>
        <dbReference type="Proteomes" id="UP001201985"/>
    </source>
</evidence>
<dbReference type="PANTHER" id="PTHR30503:SF3">
    <property type="entry name" value="INNER MEMBRANE PROTEIN YEDI"/>
    <property type="match status" value="1"/>
</dbReference>
<organism evidence="2 3">
    <name type="scientific">Teichococcus vastitatis</name>
    <dbReference type="NCBI Taxonomy" id="2307076"/>
    <lineage>
        <taxon>Bacteria</taxon>
        <taxon>Pseudomonadati</taxon>
        <taxon>Pseudomonadota</taxon>
        <taxon>Alphaproteobacteria</taxon>
        <taxon>Acetobacterales</taxon>
        <taxon>Roseomonadaceae</taxon>
        <taxon>Roseomonas</taxon>
    </lineage>
</organism>
<dbReference type="Proteomes" id="UP001201985">
    <property type="component" value="Unassembled WGS sequence"/>
</dbReference>
<feature type="transmembrane region" description="Helical" evidence="1">
    <location>
        <begin position="354"/>
        <end position="375"/>
    </location>
</feature>
<sequence length="381" mass="38797">MSVGLLALLDDVAALAKVAAASLDDVVAQSARAGTKALGIVIDDAAVTPRYVVGFAAARELPIVGQIALGSLKNKLLYLLPGSLALSWLAPWSITPLLMLGGVYLCYEGAEKVLHALRPHAAEHHEKKIGVAPQDQQALEQQRVRSAIQTDFILSAEIMALTLAGLSGQSTVAQAVILGVVGIGVTLLVYGAVALIVKADDAGVSLALNERPVSSLLGLRGGDGMAPRAAAPAPDGVSRGAVIAAAIPVVDPPAGAPTGADRALRPVTQALGRGLVVGMPPFLRILAIIGTAAMLWVGGGIVLHGLEEFGFATPSHFVHDLAHRVGELLPALAGGVSWLVTAALSGVLGLGLGALAIPLVEYVLAPITSVVMGIFRQNKAA</sequence>
<accession>A0ABS9WAQ9</accession>
<keyword evidence="1" id="KW-0472">Membrane</keyword>
<keyword evidence="3" id="KW-1185">Reference proteome</keyword>
<dbReference type="InterPro" id="IPR008526">
    <property type="entry name" value="YedI"/>
</dbReference>
<feature type="transmembrane region" description="Helical" evidence="1">
    <location>
        <begin position="85"/>
        <end position="107"/>
    </location>
</feature>
<proteinExistence type="predicted"/>
<dbReference type="PANTHER" id="PTHR30503">
    <property type="entry name" value="INNER MEMBRANE PROTEIN YEDI"/>
    <property type="match status" value="1"/>
</dbReference>
<feature type="transmembrane region" description="Helical" evidence="1">
    <location>
        <begin position="175"/>
        <end position="197"/>
    </location>
</feature>
<name>A0ABS9WAQ9_9PROT</name>
<evidence type="ECO:0000313" key="2">
    <source>
        <dbReference type="EMBL" id="MCI0755679.1"/>
    </source>
</evidence>
<keyword evidence="1" id="KW-1133">Transmembrane helix</keyword>